<proteinExistence type="predicted"/>
<name>A0A0F9DMK7_9ZZZZ</name>
<dbReference type="AlphaFoldDB" id="A0A0F9DMK7"/>
<feature type="non-terminal residue" evidence="1">
    <location>
        <position position="1"/>
    </location>
</feature>
<protein>
    <submittedName>
        <fullName evidence="1">Uncharacterized protein</fullName>
    </submittedName>
</protein>
<gene>
    <name evidence="1" type="ORF">LCGC14_2180460</name>
</gene>
<reference evidence="1" key="1">
    <citation type="journal article" date="2015" name="Nature">
        <title>Complex archaea that bridge the gap between prokaryotes and eukaryotes.</title>
        <authorList>
            <person name="Spang A."/>
            <person name="Saw J.H."/>
            <person name="Jorgensen S.L."/>
            <person name="Zaremba-Niedzwiedzka K."/>
            <person name="Martijn J."/>
            <person name="Lind A.E."/>
            <person name="van Eijk R."/>
            <person name="Schleper C."/>
            <person name="Guy L."/>
            <person name="Ettema T.J."/>
        </authorList>
    </citation>
    <scope>NUCLEOTIDE SEQUENCE</scope>
</reference>
<accession>A0A0F9DMK7</accession>
<organism evidence="1">
    <name type="scientific">marine sediment metagenome</name>
    <dbReference type="NCBI Taxonomy" id="412755"/>
    <lineage>
        <taxon>unclassified sequences</taxon>
        <taxon>metagenomes</taxon>
        <taxon>ecological metagenomes</taxon>
    </lineage>
</organism>
<evidence type="ECO:0000313" key="1">
    <source>
        <dbReference type="EMBL" id="KKL62909.1"/>
    </source>
</evidence>
<sequence length="346" mass="38115">AWCAEQDATNWSTGDSGNVEFSEGADWVVTLDLLGNFVAVYKERSISFMHFVGGTLVFDREESVAGVGALSKGSVINLGEEHLVLSADDFYSFDGVKLKSIGGDIRKWFFERLHPSYTHNVQSLLMEEEGLAIWVYPSTNSAAGWPDEGVVFELETGKFTERAVPATALGFYRLQASQVIDDMTEVIDFYTQPFDSRVLLANYPLNLFGGSAGEIFVLDDSIQGDGTDIQLEAISKEFSVMGIISAGDNGGTVVAATDQDIKYVSRVWFDIDGVGVSTPIDVYLGGRDLVTDTLVWQGPVQMQIDETGVGYADFRVANRLITLKLRSTTPFRLRQYRIEFEKGGPR</sequence>
<comment type="caution">
    <text evidence="1">The sequence shown here is derived from an EMBL/GenBank/DDBJ whole genome shotgun (WGS) entry which is preliminary data.</text>
</comment>
<dbReference type="EMBL" id="LAZR01028342">
    <property type="protein sequence ID" value="KKL62909.1"/>
    <property type="molecule type" value="Genomic_DNA"/>
</dbReference>